<accession>A0A4R2ND43</accession>
<dbReference type="EMBL" id="SLXK01000066">
    <property type="protein sequence ID" value="TCP19151.1"/>
    <property type="molecule type" value="Genomic_DNA"/>
</dbReference>
<gene>
    <name evidence="1" type="ORF">EV207_16617</name>
</gene>
<organism evidence="1 2">
    <name type="scientific">Scopulibacillus darangshiensis</name>
    <dbReference type="NCBI Taxonomy" id="442528"/>
    <lineage>
        <taxon>Bacteria</taxon>
        <taxon>Bacillati</taxon>
        <taxon>Bacillota</taxon>
        <taxon>Bacilli</taxon>
        <taxon>Bacillales</taxon>
        <taxon>Sporolactobacillaceae</taxon>
        <taxon>Scopulibacillus</taxon>
    </lineage>
</organism>
<dbReference type="Proteomes" id="UP000295416">
    <property type="component" value="Unassembled WGS sequence"/>
</dbReference>
<evidence type="ECO:0000313" key="2">
    <source>
        <dbReference type="Proteomes" id="UP000295416"/>
    </source>
</evidence>
<proteinExistence type="predicted"/>
<sequence>MKFEGGALKRKYFKNKQEYMFLFRRNCSIIKVTVNCYFYYSASNPPSRFSHLVFVVLPSIYMIKSKHNVDERYQFKRKLLKIVLQEK</sequence>
<protein>
    <submittedName>
        <fullName evidence="1">Uncharacterized protein</fullName>
    </submittedName>
</protein>
<evidence type="ECO:0000313" key="1">
    <source>
        <dbReference type="EMBL" id="TCP19151.1"/>
    </source>
</evidence>
<comment type="caution">
    <text evidence="1">The sequence shown here is derived from an EMBL/GenBank/DDBJ whole genome shotgun (WGS) entry which is preliminary data.</text>
</comment>
<name>A0A4R2ND43_9BACL</name>
<keyword evidence="2" id="KW-1185">Reference proteome</keyword>
<dbReference type="AlphaFoldDB" id="A0A4R2ND43"/>
<reference evidence="1 2" key="1">
    <citation type="submission" date="2019-03" db="EMBL/GenBank/DDBJ databases">
        <title>Genomic Encyclopedia of Type Strains, Phase IV (KMG-IV): sequencing the most valuable type-strain genomes for metagenomic binning, comparative biology and taxonomic classification.</title>
        <authorList>
            <person name="Goeker M."/>
        </authorList>
    </citation>
    <scope>NUCLEOTIDE SEQUENCE [LARGE SCALE GENOMIC DNA]</scope>
    <source>
        <strain evidence="1 2">DSM 19377</strain>
    </source>
</reference>